<dbReference type="Pfam" id="PF00849">
    <property type="entry name" value="PseudoU_synth_2"/>
    <property type="match status" value="1"/>
</dbReference>
<gene>
    <name evidence="6" type="ORF">ACFSKK_20895</name>
</gene>
<evidence type="ECO:0000256" key="2">
    <source>
        <dbReference type="ARBA" id="ARBA00010876"/>
    </source>
</evidence>
<accession>A0ABW5C136</accession>
<dbReference type="InterPro" id="IPR006145">
    <property type="entry name" value="PsdUridine_synth_RsuA/RluA"/>
</dbReference>
<comment type="caution">
    <text evidence="6">The sequence shown here is derived from an EMBL/GenBank/DDBJ whole genome shotgun (WGS) entry which is preliminary data.</text>
</comment>
<feature type="region of interest" description="Disordered" evidence="4">
    <location>
        <begin position="182"/>
        <end position="207"/>
    </location>
</feature>
<dbReference type="EC" id="5.4.99.-" evidence="3"/>
<dbReference type="Proteomes" id="UP001597318">
    <property type="component" value="Unassembled WGS sequence"/>
</dbReference>
<name>A0ABW5C136_9BACI</name>
<dbReference type="NCBIfam" id="TIGR00005">
    <property type="entry name" value="rluA_subfam"/>
    <property type="match status" value="1"/>
</dbReference>
<evidence type="ECO:0000259" key="5">
    <source>
        <dbReference type="Pfam" id="PF00849"/>
    </source>
</evidence>
<dbReference type="InterPro" id="IPR020103">
    <property type="entry name" value="PsdUridine_synth_cat_dom_sf"/>
</dbReference>
<comment type="function">
    <text evidence="3">Responsible for synthesis of pseudouridine from uracil.</text>
</comment>
<dbReference type="SUPFAM" id="SSF55120">
    <property type="entry name" value="Pseudouridine synthase"/>
    <property type="match status" value="1"/>
</dbReference>
<comment type="catalytic activity">
    <reaction evidence="1 3">
        <text>a uridine in RNA = a pseudouridine in RNA</text>
        <dbReference type="Rhea" id="RHEA:48348"/>
        <dbReference type="Rhea" id="RHEA-COMP:12068"/>
        <dbReference type="Rhea" id="RHEA-COMP:12069"/>
        <dbReference type="ChEBI" id="CHEBI:65314"/>
        <dbReference type="ChEBI" id="CHEBI:65315"/>
    </reaction>
</comment>
<evidence type="ECO:0000256" key="1">
    <source>
        <dbReference type="ARBA" id="ARBA00000073"/>
    </source>
</evidence>
<keyword evidence="7" id="KW-1185">Reference proteome</keyword>
<evidence type="ECO:0000313" key="7">
    <source>
        <dbReference type="Proteomes" id="UP001597318"/>
    </source>
</evidence>
<keyword evidence="3 6" id="KW-0413">Isomerase</keyword>
<proteinExistence type="inferred from homology"/>
<dbReference type="GO" id="GO:0016853">
    <property type="term" value="F:isomerase activity"/>
    <property type="evidence" value="ECO:0007669"/>
    <property type="project" value="UniProtKB-KW"/>
</dbReference>
<dbReference type="EMBL" id="JBHUIK010000006">
    <property type="protein sequence ID" value="MFD2216133.1"/>
    <property type="molecule type" value="Genomic_DNA"/>
</dbReference>
<dbReference type="InterPro" id="IPR050188">
    <property type="entry name" value="RluA_PseudoU_synthase"/>
</dbReference>
<reference evidence="7" key="1">
    <citation type="journal article" date="2019" name="Int. J. Syst. Evol. Microbiol.">
        <title>The Global Catalogue of Microorganisms (GCM) 10K type strain sequencing project: providing services to taxonomists for standard genome sequencing and annotation.</title>
        <authorList>
            <consortium name="The Broad Institute Genomics Platform"/>
            <consortium name="The Broad Institute Genome Sequencing Center for Infectious Disease"/>
            <person name="Wu L."/>
            <person name="Ma J."/>
        </authorList>
    </citation>
    <scope>NUCLEOTIDE SEQUENCE [LARGE SCALE GENOMIC DNA]</scope>
    <source>
        <strain evidence="7">CGMCC 1.15474</strain>
    </source>
</reference>
<sequence length="299" mass="33875">MKRVGEWLEIDIPVDWANNTVFHILTQKLGASKALIQKWNNTSAIMKNNHKADVNHQLIQDDQLCLHIFKEEDYGVIPEDHAIEVLYEDDHLLIVNKPAGIDTHPNEANQRGTLANGVAYYYQTCGLKIRVRHIHRLDRDTSGAVVFAKNDLAHSLLDQELQTKKIKRTYISIVNGRLSPPNGVIKKPIGKDRHHPTRRRVSPKGQSAVTHYHTEHYDQKKNLSVVSLQLETGRTHQIRVHLSSIGHPIIGDTLYGGDKKLLQRQALHAAMISLTHPISHKSIKVEATFPQDILSLLPK</sequence>
<dbReference type="PROSITE" id="PS01129">
    <property type="entry name" value="PSI_RLU"/>
    <property type="match status" value="1"/>
</dbReference>
<evidence type="ECO:0000313" key="6">
    <source>
        <dbReference type="EMBL" id="MFD2216133.1"/>
    </source>
</evidence>
<evidence type="ECO:0000256" key="4">
    <source>
        <dbReference type="SAM" id="MobiDB-lite"/>
    </source>
</evidence>
<feature type="domain" description="Pseudouridine synthase RsuA/RluA-like" evidence="5">
    <location>
        <begin position="91"/>
        <end position="244"/>
    </location>
</feature>
<organism evidence="6 7">
    <name type="scientific">Metabacillus endolithicus</name>
    <dbReference type="NCBI Taxonomy" id="1535204"/>
    <lineage>
        <taxon>Bacteria</taxon>
        <taxon>Bacillati</taxon>
        <taxon>Bacillota</taxon>
        <taxon>Bacilli</taxon>
        <taxon>Bacillales</taxon>
        <taxon>Bacillaceae</taxon>
        <taxon>Metabacillus</taxon>
    </lineage>
</organism>
<evidence type="ECO:0000256" key="3">
    <source>
        <dbReference type="RuleBase" id="RU362028"/>
    </source>
</evidence>
<dbReference type="RefSeq" id="WP_247339659.1">
    <property type="nucleotide sequence ID" value="NZ_CP095550.1"/>
</dbReference>
<dbReference type="InterPro" id="IPR006224">
    <property type="entry name" value="PsdUridine_synth_RluA-like_CS"/>
</dbReference>
<comment type="similarity">
    <text evidence="2 3">Belongs to the pseudouridine synthase RluA family.</text>
</comment>
<dbReference type="InterPro" id="IPR006225">
    <property type="entry name" value="PsdUridine_synth_RluC/D"/>
</dbReference>
<protein>
    <recommendedName>
        <fullName evidence="3">Pseudouridine synthase</fullName>
        <ecNumber evidence="3">5.4.99.-</ecNumber>
    </recommendedName>
</protein>
<dbReference type="CDD" id="cd02869">
    <property type="entry name" value="PseudoU_synth_RluA_like"/>
    <property type="match status" value="1"/>
</dbReference>
<dbReference type="PANTHER" id="PTHR21600">
    <property type="entry name" value="MITOCHONDRIAL RNA PSEUDOURIDINE SYNTHASE"/>
    <property type="match status" value="1"/>
</dbReference>
<dbReference type="PANTHER" id="PTHR21600:SF71">
    <property type="entry name" value="PSEUDOURIDINE SYNTHASE"/>
    <property type="match status" value="1"/>
</dbReference>
<feature type="compositionally biased region" description="Basic residues" evidence="4">
    <location>
        <begin position="192"/>
        <end position="202"/>
    </location>
</feature>
<dbReference type="Gene3D" id="3.30.2350.10">
    <property type="entry name" value="Pseudouridine synthase"/>
    <property type="match status" value="1"/>
</dbReference>